<evidence type="ECO:0000313" key="1">
    <source>
        <dbReference type="EMBL" id="PVH39066.1"/>
    </source>
</evidence>
<organism evidence="1">
    <name type="scientific">Panicum hallii</name>
    <dbReference type="NCBI Taxonomy" id="206008"/>
    <lineage>
        <taxon>Eukaryota</taxon>
        <taxon>Viridiplantae</taxon>
        <taxon>Streptophyta</taxon>
        <taxon>Embryophyta</taxon>
        <taxon>Tracheophyta</taxon>
        <taxon>Spermatophyta</taxon>
        <taxon>Magnoliopsida</taxon>
        <taxon>Liliopsida</taxon>
        <taxon>Poales</taxon>
        <taxon>Poaceae</taxon>
        <taxon>PACMAD clade</taxon>
        <taxon>Panicoideae</taxon>
        <taxon>Panicodae</taxon>
        <taxon>Paniceae</taxon>
        <taxon>Panicinae</taxon>
        <taxon>Panicum</taxon>
        <taxon>Panicum sect. Panicum</taxon>
    </lineage>
</organism>
<gene>
    <name evidence="1" type="ORF">PAHAL_5G426800</name>
</gene>
<proteinExistence type="predicted"/>
<dbReference type="Proteomes" id="UP000243499">
    <property type="component" value="Chromosome 5"/>
</dbReference>
<protein>
    <submittedName>
        <fullName evidence="1">Uncharacterized protein</fullName>
    </submittedName>
</protein>
<dbReference type="Gramene" id="PVH39066">
    <property type="protein sequence ID" value="PVH39066"/>
    <property type="gene ID" value="PAHAL_5G426800"/>
</dbReference>
<dbReference type="EMBL" id="CM008050">
    <property type="protein sequence ID" value="PVH39066.1"/>
    <property type="molecule type" value="Genomic_DNA"/>
</dbReference>
<accession>A0A2T8IN60</accession>
<sequence length="59" mass="6636">MVIFVRSLHKCGGAITVGVKGVLFMALEGEVMRLVESSSPWIFDMRVYNSRTSSLVWFP</sequence>
<dbReference type="AlphaFoldDB" id="A0A2T8IN60"/>
<reference evidence="1" key="1">
    <citation type="submission" date="2018-04" db="EMBL/GenBank/DDBJ databases">
        <title>WGS assembly of Panicum hallii.</title>
        <authorList>
            <person name="Lovell J."/>
            <person name="Jenkins J."/>
            <person name="Lowry D."/>
            <person name="Mamidi S."/>
            <person name="Sreedasyam A."/>
            <person name="Weng X."/>
            <person name="Barry K."/>
            <person name="Bonette J."/>
            <person name="Campitelli B."/>
            <person name="Daum C."/>
            <person name="Gordon S."/>
            <person name="Gould B."/>
            <person name="Lipzen A."/>
            <person name="Macqueen A."/>
            <person name="Palacio-Mejia J."/>
            <person name="Plott C."/>
            <person name="Shakirov E."/>
            <person name="Shu S."/>
            <person name="Yoshinaga Y."/>
            <person name="Zane M."/>
            <person name="Rokhsar D."/>
            <person name="Grimwood J."/>
            <person name="Schmutz J."/>
            <person name="Juenger T."/>
        </authorList>
    </citation>
    <scope>NUCLEOTIDE SEQUENCE [LARGE SCALE GENOMIC DNA]</scope>
    <source>
        <strain evidence="1">FIL2</strain>
    </source>
</reference>
<name>A0A2T8IN60_9POAL</name>